<evidence type="ECO:0008006" key="3">
    <source>
        <dbReference type="Google" id="ProtNLM"/>
    </source>
</evidence>
<reference evidence="1 2" key="1">
    <citation type="submission" date="2019-10" db="EMBL/GenBank/DDBJ databases">
        <title>Genome sequence of Azospirillum melinis.</title>
        <authorList>
            <person name="Ambrosini A."/>
            <person name="Sant'Anna F.H."/>
            <person name="Cassan F.D."/>
            <person name="Souza E.M."/>
            <person name="Passaglia L.M.P."/>
        </authorList>
    </citation>
    <scope>NUCLEOTIDE SEQUENCE [LARGE SCALE GENOMIC DNA]</scope>
    <source>
        <strain evidence="1 2">TMCY0552</strain>
    </source>
</reference>
<dbReference type="RefSeq" id="WP_174474614.1">
    <property type="nucleotide sequence ID" value="NZ_JAGINN010000033.1"/>
</dbReference>
<dbReference type="EMBL" id="WHOS01000073">
    <property type="protein sequence ID" value="NUB03743.1"/>
    <property type="molecule type" value="Genomic_DNA"/>
</dbReference>
<name>A0ABX2KPN3_9PROT</name>
<sequence length="157" mass="16721">MDNQSTPLAAQTATDAPKRADRLNCLRLAVDIATINRHGSSFEVASVESVLRDAEAMYRFIEFGGVTHAVVIGECGPELKAAMAAATPGTLTLLQSEPAPDASVTIERRGDRFSVFSPMGAINGIPQAMGQAFRPDETPEQCLQGALDFARERLTAS</sequence>
<dbReference type="Proteomes" id="UP000605086">
    <property type="component" value="Unassembled WGS sequence"/>
</dbReference>
<evidence type="ECO:0000313" key="1">
    <source>
        <dbReference type="EMBL" id="NUB03743.1"/>
    </source>
</evidence>
<proteinExistence type="predicted"/>
<keyword evidence="2" id="KW-1185">Reference proteome</keyword>
<gene>
    <name evidence="1" type="ORF">GBZ48_31500</name>
</gene>
<comment type="caution">
    <text evidence="1">The sequence shown here is derived from an EMBL/GenBank/DDBJ whole genome shotgun (WGS) entry which is preliminary data.</text>
</comment>
<protein>
    <recommendedName>
        <fullName evidence="3">DUF302 domain-containing protein</fullName>
    </recommendedName>
</protein>
<accession>A0ABX2KPN3</accession>
<evidence type="ECO:0000313" key="2">
    <source>
        <dbReference type="Proteomes" id="UP000605086"/>
    </source>
</evidence>
<organism evidence="1 2">
    <name type="scientific">Azospirillum melinis</name>
    <dbReference type="NCBI Taxonomy" id="328839"/>
    <lineage>
        <taxon>Bacteria</taxon>
        <taxon>Pseudomonadati</taxon>
        <taxon>Pseudomonadota</taxon>
        <taxon>Alphaproteobacteria</taxon>
        <taxon>Rhodospirillales</taxon>
        <taxon>Azospirillaceae</taxon>
        <taxon>Azospirillum</taxon>
    </lineage>
</organism>